<keyword evidence="3 4" id="KW-0443">Lipid metabolism</keyword>
<evidence type="ECO:0000313" key="7">
    <source>
        <dbReference type="Proteomes" id="UP000254866"/>
    </source>
</evidence>
<reference evidence="6 7" key="1">
    <citation type="journal article" date="2018" name="IMA Fungus">
        <title>IMA Genome-F 9: Draft genome sequence of Annulohypoxylon stygium, Aspergillus mulundensis, Berkeleyomyces basicola (syn. Thielaviopsis basicola), Ceratocystis smalleyi, two Cercospora beticola strains, Coleophoma cylindrospora, Fusarium fracticaudum, Phialophora cf. hyalina, and Morchella septimelata.</title>
        <authorList>
            <person name="Wingfield B.D."/>
            <person name="Bills G.F."/>
            <person name="Dong Y."/>
            <person name="Huang W."/>
            <person name="Nel W.J."/>
            <person name="Swalarsk-Parry B.S."/>
            <person name="Vaghefi N."/>
            <person name="Wilken P.M."/>
            <person name="An Z."/>
            <person name="de Beer Z.W."/>
            <person name="De Vos L."/>
            <person name="Chen L."/>
            <person name="Duong T.A."/>
            <person name="Gao Y."/>
            <person name="Hammerbacher A."/>
            <person name="Kikkert J.R."/>
            <person name="Li Y."/>
            <person name="Li H."/>
            <person name="Li K."/>
            <person name="Li Q."/>
            <person name="Liu X."/>
            <person name="Ma X."/>
            <person name="Naidoo K."/>
            <person name="Pethybridge S.J."/>
            <person name="Sun J."/>
            <person name="Steenkamp E.T."/>
            <person name="van der Nest M.A."/>
            <person name="van Wyk S."/>
            <person name="Wingfield M.J."/>
            <person name="Xiong C."/>
            <person name="Yue Q."/>
            <person name="Zhang X."/>
        </authorList>
    </citation>
    <scope>NUCLEOTIDE SEQUENCE [LARGE SCALE GENOMIC DNA]</scope>
    <source>
        <strain evidence="6 7">BP 5553</strain>
    </source>
</reference>
<dbReference type="SUPFAM" id="SSF53474">
    <property type="entry name" value="alpha/beta-Hydrolases"/>
    <property type="match status" value="1"/>
</dbReference>
<comment type="caution">
    <text evidence="6">The sequence shown here is derived from an EMBL/GenBank/DDBJ whole genome shotgun (WGS) entry which is preliminary data.</text>
</comment>
<evidence type="ECO:0000313" key="6">
    <source>
        <dbReference type="EMBL" id="RDL38688.1"/>
    </source>
</evidence>
<evidence type="ECO:0000256" key="1">
    <source>
        <dbReference type="ARBA" id="ARBA00022801"/>
    </source>
</evidence>
<dbReference type="Pfam" id="PF03403">
    <property type="entry name" value="PAF-AH_p_II"/>
    <property type="match status" value="1"/>
</dbReference>
<name>A0A370TT68_9HELO</name>
<dbReference type="EC" id="3.1.1.47" evidence="4"/>
<gene>
    <name evidence="6" type="ORF">BP5553_03028</name>
</gene>
<evidence type="ECO:0000256" key="5">
    <source>
        <dbReference type="PIRSR" id="PIRSR018169-1"/>
    </source>
</evidence>
<dbReference type="OrthoDB" id="2363873at2759"/>
<dbReference type="GO" id="GO:0016042">
    <property type="term" value="P:lipid catabolic process"/>
    <property type="evidence" value="ECO:0007669"/>
    <property type="project" value="UniProtKB-KW"/>
</dbReference>
<dbReference type="PANTHER" id="PTHR10272">
    <property type="entry name" value="PLATELET-ACTIVATING FACTOR ACETYLHYDROLASE"/>
    <property type="match status" value="1"/>
</dbReference>
<dbReference type="EMBL" id="NPIC01000002">
    <property type="protein sequence ID" value="RDL38688.1"/>
    <property type="molecule type" value="Genomic_DNA"/>
</dbReference>
<feature type="active site" description="Charge relay system" evidence="5">
    <location>
        <position position="408"/>
    </location>
</feature>
<accession>A0A370TT68</accession>
<proteinExistence type="inferred from homology"/>
<comment type="similarity">
    <text evidence="4">Belongs to the serine esterase family.</text>
</comment>
<evidence type="ECO:0000256" key="2">
    <source>
        <dbReference type="ARBA" id="ARBA00022963"/>
    </source>
</evidence>
<dbReference type="PANTHER" id="PTHR10272:SF7">
    <property type="entry name" value="PHOSPHOLIPASE-RELATED"/>
    <property type="match status" value="1"/>
</dbReference>
<dbReference type="PIRSF" id="PIRSF018169">
    <property type="entry name" value="PAF_acetylhydrolase"/>
    <property type="match status" value="1"/>
</dbReference>
<dbReference type="GO" id="GO:0003847">
    <property type="term" value="F:1-alkyl-2-acetylglycerophosphocholine esterase activity"/>
    <property type="evidence" value="ECO:0007669"/>
    <property type="project" value="UniProtKB-UniRule"/>
</dbReference>
<keyword evidence="2 4" id="KW-0442">Lipid degradation</keyword>
<dbReference type="InterPro" id="IPR016715">
    <property type="entry name" value="PAF_acetylhydro_eukaryote"/>
</dbReference>
<keyword evidence="1 4" id="KW-0378">Hydrolase</keyword>
<dbReference type="Gene3D" id="3.40.50.1820">
    <property type="entry name" value="alpha/beta hydrolase"/>
    <property type="match status" value="1"/>
</dbReference>
<organism evidence="6 7">
    <name type="scientific">Venustampulla echinocandica</name>
    <dbReference type="NCBI Taxonomy" id="2656787"/>
    <lineage>
        <taxon>Eukaryota</taxon>
        <taxon>Fungi</taxon>
        <taxon>Dikarya</taxon>
        <taxon>Ascomycota</taxon>
        <taxon>Pezizomycotina</taxon>
        <taxon>Leotiomycetes</taxon>
        <taxon>Helotiales</taxon>
        <taxon>Pleuroascaceae</taxon>
        <taxon>Venustampulla</taxon>
    </lineage>
</organism>
<comment type="catalytic activity">
    <reaction evidence="4">
        <text>a 1-O-alkyl-2-acetyl-sn-glycero-3-phosphocholine + H2O = a 1-O-alkyl-sn-glycero-3-phosphocholine + acetate + H(+)</text>
        <dbReference type="Rhea" id="RHEA:17777"/>
        <dbReference type="ChEBI" id="CHEBI:15377"/>
        <dbReference type="ChEBI" id="CHEBI:15378"/>
        <dbReference type="ChEBI" id="CHEBI:30089"/>
        <dbReference type="ChEBI" id="CHEBI:30909"/>
        <dbReference type="ChEBI" id="CHEBI:36707"/>
        <dbReference type="EC" id="3.1.1.47"/>
    </reaction>
</comment>
<dbReference type="AlphaFoldDB" id="A0A370TT68"/>
<dbReference type="InterPro" id="IPR029058">
    <property type="entry name" value="AB_hydrolase_fold"/>
</dbReference>
<keyword evidence="7" id="KW-1185">Reference proteome</keyword>
<sequence>MTSYFSYFSPVPAFPSYTGPYVVGSIDVEIPVAELESPSPAPDESISTIQYRIFYPCEPESSSKAQTVNWVPVPQRSHLSAFSRFAGAGSVLAEFVSFIPRLLHYIQIPVHKNAPLRQPDTSTSRWPVMIFSHGLGGSRNAYSQIIGSIASHGMIVIAPEHRDGSTPVSYIRAVPSTETTTEKVDPQVGKKVVDYVRISHTPSPEVEQQRNAQLRTRLWEMGLVHDSLIKLDNGMSLTNLNSSSITLSPFKDKMDVHTPGKITFAGHSFGGATVTQLVKSTFYSPLTSSAPASYTPLFTPSSRSSIAEQITPQTPLILLDVWCFPLRAESTRWLWDKPFPCYSTGGPGGAALLAVESQAFFKWREHLQATKRLLSPDPSSTSPHQNFNDSEGREIPTPNFYYAASSAHLSQSDFGILFPWFTKRFMAVQEPERIMRLNVRAVLQTLRNCGIEVSKTSHADMELEDDKAATTDDDTAILSSELRGWNFISTDLSEGEAEASKLMGKTPSSVDPSDAVIRNEVLENRKGKEVTT</sequence>
<evidence type="ECO:0000256" key="3">
    <source>
        <dbReference type="ARBA" id="ARBA00023098"/>
    </source>
</evidence>
<dbReference type="RefSeq" id="XP_031871344.1">
    <property type="nucleotide sequence ID" value="XM_032011651.1"/>
</dbReference>
<evidence type="ECO:0000256" key="4">
    <source>
        <dbReference type="PIRNR" id="PIRNR018169"/>
    </source>
</evidence>
<feature type="active site" description="Nucleophile" evidence="5">
    <location>
        <position position="268"/>
    </location>
</feature>
<dbReference type="Proteomes" id="UP000254866">
    <property type="component" value="Unassembled WGS sequence"/>
</dbReference>
<dbReference type="STRING" id="2656787.A0A370TT68"/>
<protein>
    <recommendedName>
        <fullName evidence="4">Putative phospholipase</fullName>
        <ecNumber evidence="4">3.1.1.47</ecNumber>
    </recommendedName>
</protein>
<dbReference type="GeneID" id="43595877"/>
<feature type="active site" description="Charge relay system" evidence="5">
    <location>
        <position position="320"/>
    </location>
</feature>